<sequence length="343" mass="37672">MTADHTDPPPGYYDDPSSTKKGNEPPRPEDNKSHWQDSRVSEIRYIYYRPYTVDGGIPSKKQYQGGNPFVGRIKATAVPPPHTAGSLKRALVQAEELSDPTGELTHLFDKESKIAMQAEARVVILTGTLGATPETALGLVFHGKLPSTFEDISTGSEPKYLYYRLYTHGGEDTSAHAFAKGEPALGRVDRALIAPPRDASSIKRRIAKVEGKPIYTYADLHTAADSPETSDSLLADTCGATAEDPILLLQPERRTGLHNRPLLVVTAPESRGWSWVPSRWLSPSAGDILRTDGVSHMEEDSRTGWRAYVYTAVDEKGRTGWIKTGHTRFLDEPENSGSSCNIQ</sequence>
<feature type="compositionally biased region" description="Basic and acidic residues" evidence="1">
    <location>
        <begin position="17"/>
        <end position="37"/>
    </location>
</feature>
<protein>
    <submittedName>
        <fullName evidence="2">Uncharacterized protein</fullName>
    </submittedName>
</protein>
<keyword evidence="3" id="KW-1185">Reference proteome</keyword>
<dbReference type="AlphaFoldDB" id="A0AAD7MFT6"/>
<dbReference type="EMBL" id="JARJLG010000362">
    <property type="protein sequence ID" value="KAJ7714820.1"/>
    <property type="molecule type" value="Genomic_DNA"/>
</dbReference>
<feature type="region of interest" description="Disordered" evidence="1">
    <location>
        <begin position="1"/>
        <end position="37"/>
    </location>
</feature>
<proteinExistence type="predicted"/>
<evidence type="ECO:0000313" key="2">
    <source>
        <dbReference type="EMBL" id="KAJ7714820.1"/>
    </source>
</evidence>
<reference evidence="2" key="1">
    <citation type="submission" date="2023-03" db="EMBL/GenBank/DDBJ databases">
        <title>Massive genome expansion in bonnet fungi (Mycena s.s.) driven by repeated elements and novel gene families across ecological guilds.</title>
        <authorList>
            <consortium name="Lawrence Berkeley National Laboratory"/>
            <person name="Harder C.B."/>
            <person name="Miyauchi S."/>
            <person name="Viragh M."/>
            <person name="Kuo A."/>
            <person name="Thoen E."/>
            <person name="Andreopoulos B."/>
            <person name="Lu D."/>
            <person name="Skrede I."/>
            <person name="Drula E."/>
            <person name="Henrissat B."/>
            <person name="Morin E."/>
            <person name="Kohler A."/>
            <person name="Barry K."/>
            <person name="LaButti K."/>
            <person name="Morin E."/>
            <person name="Salamov A."/>
            <person name="Lipzen A."/>
            <person name="Mereny Z."/>
            <person name="Hegedus B."/>
            <person name="Baldrian P."/>
            <person name="Stursova M."/>
            <person name="Weitz H."/>
            <person name="Taylor A."/>
            <person name="Grigoriev I.V."/>
            <person name="Nagy L.G."/>
            <person name="Martin F."/>
            <person name="Kauserud H."/>
        </authorList>
    </citation>
    <scope>NUCLEOTIDE SEQUENCE</scope>
    <source>
        <strain evidence="2">CBHHK188m</strain>
    </source>
</reference>
<dbReference type="Proteomes" id="UP001215280">
    <property type="component" value="Unassembled WGS sequence"/>
</dbReference>
<organism evidence="2 3">
    <name type="scientific">Mycena maculata</name>
    <dbReference type="NCBI Taxonomy" id="230809"/>
    <lineage>
        <taxon>Eukaryota</taxon>
        <taxon>Fungi</taxon>
        <taxon>Dikarya</taxon>
        <taxon>Basidiomycota</taxon>
        <taxon>Agaricomycotina</taxon>
        <taxon>Agaricomycetes</taxon>
        <taxon>Agaricomycetidae</taxon>
        <taxon>Agaricales</taxon>
        <taxon>Marasmiineae</taxon>
        <taxon>Mycenaceae</taxon>
        <taxon>Mycena</taxon>
    </lineage>
</organism>
<name>A0AAD7MFT6_9AGAR</name>
<gene>
    <name evidence="2" type="ORF">DFH07DRAFT_863184</name>
</gene>
<accession>A0AAD7MFT6</accession>
<evidence type="ECO:0000256" key="1">
    <source>
        <dbReference type="SAM" id="MobiDB-lite"/>
    </source>
</evidence>
<comment type="caution">
    <text evidence="2">The sequence shown here is derived from an EMBL/GenBank/DDBJ whole genome shotgun (WGS) entry which is preliminary data.</text>
</comment>
<evidence type="ECO:0000313" key="3">
    <source>
        <dbReference type="Proteomes" id="UP001215280"/>
    </source>
</evidence>